<name>A0A564SFY4_9FIRM</name>
<proteinExistence type="predicted"/>
<dbReference type="InterPro" id="IPR043502">
    <property type="entry name" value="DNA/RNA_pol_sf"/>
</dbReference>
<gene>
    <name evidence="1" type="primary">ltrA_2</name>
    <name evidence="1" type="ORF">DLSSTS7063_00559</name>
</gene>
<dbReference type="Proteomes" id="UP000398619">
    <property type="component" value="Unassembled WGS sequence"/>
</dbReference>
<dbReference type="PANTHER" id="PTHR34047">
    <property type="entry name" value="NUCLEAR INTRON MATURASE 1, MITOCHONDRIAL-RELATED"/>
    <property type="match status" value="1"/>
</dbReference>
<reference evidence="1 2" key="1">
    <citation type="submission" date="2019-07" db="EMBL/GenBank/DDBJ databases">
        <authorList>
            <person name="Hibberd C M."/>
            <person name="Gehrig L. J."/>
            <person name="Chang H.-W."/>
            <person name="Venkatesh S."/>
        </authorList>
    </citation>
    <scope>NUCLEOTIDE SEQUENCE [LARGE SCALE GENOMIC DNA]</scope>
    <source>
        <strain evidence="1">Dorea_longicatena_SSTS_Bg7063</strain>
    </source>
</reference>
<protein>
    <submittedName>
        <fullName evidence="1">Group II intron-encoded protein LtrA</fullName>
    </submittedName>
</protein>
<accession>A0A564SFY4</accession>
<organism evidence="1 2">
    <name type="scientific">Dorea longicatena</name>
    <dbReference type="NCBI Taxonomy" id="88431"/>
    <lineage>
        <taxon>Bacteria</taxon>
        <taxon>Bacillati</taxon>
        <taxon>Bacillota</taxon>
        <taxon>Clostridia</taxon>
        <taxon>Lachnospirales</taxon>
        <taxon>Lachnospiraceae</taxon>
        <taxon>Dorea</taxon>
    </lineage>
</organism>
<dbReference type="AlphaFoldDB" id="A0A564SFY4"/>
<evidence type="ECO:0000313" key="1">
    <source>
        <dbReference type="EMBL" id="VUW94044.1"/>
    </source>
</evidence>
<dbReference type="PANTHER" id="PTHR34047:SF8">
    <property type="entry name" value="PROTEIN YKFC"/>
    <property type="match status" value="1"/>
</dbReference>
<dbReference type="EMBL" id="CABHNM010000016">
    <property type="protein sequence ID" value="VUW94044.1"/>
    <property type="molecule type" value="Genomic_DNA"/>
</dbReference>
<dbReference type="CDD" id="cd01651">
    <property type="entry name" value="RT_G2_intron"/>
    <property type="match status" value="1"/>
</dbReference>
<dbReference type="SUPFAM" id="SSF56672">
    <property type="entry name" value="DNA/RNA polymerases"/>
    <property type="match status" value="1"/>
</dbReference>
<evidence type="ECO:0000313" key="2">
    <source>
        <dbReference type="Proteomes" id="UP000398619"/>
    </source>
</evidence>
<sequence length="146" mass="16608">MDTSNLMEQILSSDNLNGAYLQVVRNKGAQGVDGMKYTELKEHLAKNGEIIKEQLREREYKPQPVRRVEIPKPDGGIRKLGVATVTDRFIQQAIAQVLTPIYEEQFHDHSYGFRPNRCAQQAILTALTSFGLVSMLDYYTERCVTC</sequence>
<dbReference type="InterPro" id="IPR051083">
    <property type="entry name" value="GrpII_Intron_Splice-Mob/Def"/>
</dbReference>